<feature type="domain" description="FAD-dependent oxidoreductase 2 FAD-binding" evidence="1">
    <location>
        <begin position="8"/>
        <end position="54"/>
    </location>
</feature>
<protein>
    <submittedName>
        <fullName evidence="2">Reductase</fullName>
    </submittedName>
</protein>
<dbReference type="AlphaFoldDB" id="A0A2I1SHZ7"/>
<proteinExistence type="predicted"/>
<dbReference type="RefSeq" id="WP_013439924.1">
    <property type="nucleotide sequence ID" value="NZ_BNIF01000020.1"/>
</dbReference>
<gene>
    <name evidence="2" type="ORF">LDELB18P1_1302</name>
</gene>
<dbReference type="InterPro" id="IPR036188">
    <property type="entry name" value="FAD/NAD-bd_sf"/>
</dbReference>
<dbReference type="EMBL" id="SETJ01000054">
    <property type="protein sequence ID" value="RZM16116.1"/>
    <property type="molecule type" value="Genomic_DNA"/>
</dbReference>
<evidence type="ECO:0000313" key="3">
    <source>
        <dbReference type="Proteomes" id="UP000292818"/>
    </source>
</evidence>
<dbReference type="InterPro" id="IPR003953">
    <property type="entry name" value="FAD-dep_OxRdtase_2_FAD-bd"/>
</dbReference>
<evidence type="ECO:0000313" key="2">
    <source>
        <dbReference type="EMBL" id="RZM16116.1"/>
    </source>
</evidence>
<dbReference type="Pfam" id="PF00890">
    <property type="entry name" value="FAD_binding_2"/>
    <property type="match status" value="1"/>
</dbReference>
<sequence length="74" mass="7639">MSKEYTVDLAVAGCGGTGIAAADAGASQGLKTLVIEKQAQAGGNTKISSGFFAIDTKEQREAVYICQRKKPSSN</sequence>
<dbReference type="SUPFAM" id="SSF51905">
    <property type="entry name" value="FAD/NAD(P)-binding domain"/>
    <property type="match status" value="1"/>
</dbReference>
<organism evidence="2 3">
    <name type="scientific">Lactobacillus delbrueckii</name>
    <dbReference type="NCBI Taxonomy" id="1584"/>
    <lineage>
        <taxon>Bacteria</taxon>
        <taxon>Bacillati</taxon>
        <taxon>Bacillota</taxon>
        <taxon>Bacilli</taxon>
        <taxon>Lactobacillales</taxon>
        <taxon>Lactobacillaceae</taxon>
        <taxon>Lactobacillus</taxon>
    </lineage>
</organism>
<evidence type="ECO:0000259" key="1">
    <source>
        <dbReference type="Pfam" id="PF00890"/>
    </source>
</evidence>
<comment type="caution">
    <text evidence="2">The sequence shown here is derived from an EMBL/GenBank/DDBJ whole genome shotgun (WGS) entry which is preliminary data.</text>
</comment>
<name>A0A2I1SHZ7_9LACO</name>
<dbReference type="Proteomes" id="UP000292818">
    <property type="component" value="Unassembled WGS sequence"/>
</dbReference>
<reference evidence="2 3" key="1">
    <citation type="submission" date="2019-01" db="EMBL/GenBank/DDBJ databases">
        <title>Colonization of the human gut by bovine bacteria present in Parmesan cheese.</title>
        <authorList>
            <person name="Lugli G.A."/>
            <person name="Milani C."/>
        </authorList>
    </citation>
    <scope>NUCLEOTIDE SEQUENCE [LARGE SCALE GENOMIC DNA]</scope>
    <source>
        <strain evidence="2 3">LDELB18P1</strain>
    </source>
</reference>
<accession>A0A2I1SHZ7</accession>
<dbReference type="Gene3D" id="3.50.50.60">
    <property type="entry name" value="FAD/NAD(P)-binding domain"/>
    <property type="match status" value="1"/>
</dbReference>